<comment type="caution">
    <text evidence="3">The sequence shown here is derived from an EMBL/GenBank/DDBJ whole genome shotgun (WGS) entry which is preliminary data.</text>
</comment>
<organism evidence="3 4">
    <name type="scientific">Sphingobium wenxiniae (strain DSM 21828 / CGMCC 1.7748 / JZ-1)</name>
    <dbReference type="NCBI Taxonomy" id="595605"/>
    <lineage>
        <taxon>Bacteria</taxon>
        <taxon>Pseudomonadati</taxon>
        <taxon>Pseudomonadota</taxon>
        <taxon>Alphaproteobacteria</taxon>
        <taxon>Sphingomonadales</taxon>
        <taxon>Sphingomonadaceae</taxon>
        <taxon>Sphingobium</taxon>
    </lineage>
</organism>
<evidence type="ECO:0000313" key="3">
    <source>
        <dbReference type="EMBL" id="TWH91585.1"/>
    </source>
</evidence>
<keyword evidence="2" id="KW-0732">Signal</keyword>
<feature type="signal peptide" evidence="2">
    <location>
        <begin position="1"/>
        <end position="22"/>
    </location>
</feature>
<dbReference type="EMBL" id="VLKK01000014">
    <property type="protein sequence ID" value="TWH91585.1"/>
    <property type="molecule type" value="Genomic_DNA"/>
</dbReference>
<dbReference type="PROSITE" id="PS51257">
    <property type="entry name" value="PROKAR_LIPOPROTEIN"/>
    <property type="match status" value="1"/>
</dbReference>
<evidence type="ECO:0000313" key="4">
    <source>
        <dbReference type="Proteomes" id="UP000316624"/>
    </source>
</evidence>
<feature type="chain" id="PRO_5021801827" evidence="2">
    <location>
        <begin position="23"/>
        <end position="88"/>
    </location>
</feature>
<evidence type="ECO:0000256" key="1">
    <source>
        <dbReference type="SAM" id="Phobius"/>
    </source>
</evidence>
<keyword evidence="1" id="KW-0812">Transmembrane</keyword>
<dbReference type="Pfam" id="PF04956">
    <property type="entry name" value="TrbC"/>
    <property type="match status" value="1"/>
</dbReference>
<dbReference type="Proteomes" id="UP000316624">
    <property type="component" value="Unassembled WGS sequence"/>
</dbReference>
<gene>
    <name evidence="3" type="ORF">IQ35_03098</name>
</gene>
<keyword evidence="1" id="KW-1133">Transmembrane helix</keyword>
<dbReference type="RefSeq" id="WP_145074675.1">
    <property type="nucleotide sequence ID" value="NZ_JACIIY010000025.1"/>
</dbReference>
<keyword evidence="1" id="KW-0472">Membrane</keyword>
<keyword evidence="4" id="KW-1185">Reference proteome</keyword>
<evidence type="ECO:0000256" key="2">
    <source>
        <dbReference type="SAM" id="SignalP"/>
    </source>
</evidence>
<dbReference type="InterPro" id="IPR007039">
    <property type="entry name" value="TrbC/VirB2"/>
</dbReference>
<reference evidence="3 4" key="1">
    <citation type="journal article" date="2015" name="Stand. Genomic Sci.">
        <title>Genomic Encyclopedia of Bacterial and Archaeal Type Strains, Phase III: the genomes of soil and plant-associated and newly described type strains.</title>
        <authorList>
            <person name="Whitman W.B."/>
            <person name="Woyke T."/>
            <person name="Klenk H.P."/>
            <person name="Zhou Y."/>
            <person name="Lilburn T.G."/>
            <person name="Beck B.J."/>
            <person name="De Vos P."/>
            <person name="Vandamme P."/>
            <person name="Eisen J.A."/>
            <person name="Garrity G."/>
            <person name="Hugenholtz P."/>
            <person name="Kyrpides N.C."/>
        </authorList>
    </citation>
    <scope>NUCLEOTIDE SEQUENCE [LARGE SCALE GENOMIC DNA]</scope>
    <source>
        <strain evidence="3 4">CGMCC 1.7748</strain>
    </source>
</reference>
<proteinExistence type="predicted"/>
<feature type="transmembrane region" description="Helical" evidence="1">
    <location>
        <begin position="37"/>
        <end position="58"/>
    </location>
</feature>
<dbReference type="AlphaFoldDB" id="A0A562K8P4"/>
<accession>A0A562K8P4</accession>
<name>A0A562K8P4_SPHWJ</name>
<sequence length="88" mass="9069">MRQWRAWPLLGASLAWSACASAQVASASSQASSMATKMIAAGIVFATLALVIAGYFFMAGHGDRQTLALWAAGFIIILAAPAIAALLT</sequence>
<protein>
    <submittedName>
        <fullName evidence="3">TrbC/VIRB2 family protein</fullName>
    </submittedName>
</protein>
<feature type="transmembrane region" description="Helical" evidence="1">
    <location>
        <begin position="67"/>
        <end position="87"/>
    </location>
</feature>